<keyword evidence="1" id="KW-0479">Metal-binding</keyword>
<dbReference type="KEGG" id="lbz:LBRM_18_0850"/>
<sequence length="110" mass="12405">MSSSAWASSSSAVGAEPEASALSSLRPNDRSSFYCAVCSIQFSDSYAAEAHKASRKHKKRSGELEWEKQQYKKDADVTPDDVWALVRRKQVELQVIAWSELKYSEEKSER</sequence>
<dbReference type="VEuPathDB" id="TriTrypDB:LbrM.18.0850"/>
<gene>
    <name evidence="6" type="ORF">LBRM2904_18.0770</name>
</gene>
<dbReference type="SUPFAM" id="SSF57667">
    <property type="entry name" value="beta-beta-alpha zinc fingers"/>
    <property type="match status" value="1"/>
</dbReference>
<evidence type="ECO:0000256" key="2">
    <source>
        <dbReference type="ARBA" id="ARBA00022771"/>
    </source>
</evidence>
<protein>
    <submittedName>
        <fullName evidence="6">Zinc-finger of C2H2 type/Zinc-finger double-stranded RNA-binding</fullName>
    </submittedName>
</protein>
<dbReference type="Proteomes" id="UP000319462">
    <property type="component" value="Chromosome 18"/>
</dbReference>
<dbReference type="InterPro" id="IPR036236">
    <property type="entry name" value="Znf_C2H2_sf"/>
</dbReference>
<dbReference type="GO" id="GO:0003676">
    <property type="term" value="F:nucleic acid binding"/>
    <property type="evidence" value="ECO:0007669"/>
    <property type="project" value="InterPro"/>
</dbReference>
<reference evidence="6 7" key="1">
    <citation type="submission" date="2018-09" db="EMBL/GenBank/DDBJ databases">
        <authorList>
            <person name="Peiro R."/>
            <person name="Begona"/>
            <person name="Cbmso G."/>
            <person name="Lopez M."/>
            <person name="Gonzalez S."/>
        </authorList>
    </citation>
    <scope>NUCLEOTIDE SEQUENCE [LARGE SCALE GENOMIC DNA]</scope>
</reference>
<dbReference type="PROSITE" id="PS00028">
    <property type="entry name" value="ZINC_FINGER_C2H2_1"/>
    <property type="match status" value="1"/>
</dbReference>
<evidence type="ECO:0000256" key="1">
    <source>
        <dbReference type="ARBA" id="ARBA00022723"/>
    </source>
</evidence>
<dbReference type="Pfam" id="PF12171">
    <property type="entry name" value="zf-C2H2_jaz"/>
    <property type="match status" value="1"/>
</dbReference>
<feature type="domain" description="C2H2-type" evidence="5">
    <location>
        <begin position="35"/>
        <end position="57"/>
    </location>
</feature>
<dbReference type="InterPro" id="IPR003604">
    <property type="entry name" value="Matrin/U1-like-C_Znf_C2H2"/>
</dbReference>
<evidence type="ECO:0000313" key="7">
    <source>
        <dbReference type="Proteomes" id="UP000319462"/>
    </source>
</evidence>
<keyword evidence="3" id="KW-0862">Zinc</keyword>
<proteinExistence type="predicted"/>
<dbReference type="InterPro" id="IPR013087">
    <property type="entry name" value="Znf_C2H2_type"/>
</dbReference>
<keyword evidence="2 6" id="KW-0863">Zinc-finger</keyword>
<evidence type="ECO:0000259" key="5">
    <source>
        <dbReference type="PROSITE" id="PS00028"/>
    </source>
</evidence>
<organism evidence="6 7">
    <name type="scientific">Leishmania braziliensis MHOM/BR/75/M2904</name>
    <dbReference type="NCBI Taxonomy" id="420245"/>
    <lineage>
        <taxon>Eukaryota</taxon>
        <taxon>Discoba</taxon>
        <taxon>Euglenozoa</taxon>
        <taxon>Kinetoplastea</taxon>
        <taxon>Metakinetoplastina</taxon>
        <taxon>Trypanosomatida</taxon>
        <taxon>Trypanosomatidae</taxon>
        <taxon>Leishmaniinae</taxon>
        <taxon>Leishmania</taxon>
        <taxon>Leishmania braziliensis species complex</taxon>
    </lineage>
</organism>
<dbReference type="InterPro" id="IPR022755">
    <property type="entry name" value="Znf_C2H2_jaz"/>
</dbReference>
<dbReference type="Gene3D" id="3.30.160.60">
    <property type="entry name" value="Classic Zinc Finger"/>
    <property type="match status" value="1"/>
</dbReference>
<dbReference type="EMBL" id="LS997617">
    <property type="protein sequence ID" value="SYZ64706.1"/>
    <property type="molecule type" value="Genomic_DNA"/>
</dbReference>
<evidence type="ECO:0000313" key="6">
    <source>
        <dbReference type="EMBL" id="SYZ64706.1"/>
    </source>
</evidence>
<dbReference type="GO" id="GO:0008270">
    <property type="term" value="F:zinc ion binding"/>
    <property type="evidence" value="ECO:0007669"/>
    <property type="project" value="UniProtKB-KW"/>
</dbReference>
<dbReference type="AlphaFoldDB" id="A0A3P3Z3A6"/>
<evidence type="ECO:0000256" key="3">
    <source>
        <dbReference type="ARBA" id="ARBA00022833"/>
    </source>
</evidence>
<evidence type="ECO:0000256" key="4">
    <source>
        <dbReference type="SAM" id="MobiDB-lite"/>
    </source>
</evidence>
<name>A0A3P3Z3A6_LEIBR</name>
<feature type="region of interest" description="Disordered" evidence="4">
    <location>
        <begin position="1"/>
        <end position="26"/>
    </location>
</feature>
<accession>A0A3P3Z3A6</accession>
<feature type="compositionally biased region" description="Low complexity" evidence="4">
    <location>
        <begin position="1"/>
        <end position="12"/>
    </location>
</feature>
<dbReference type="RefSeq" id="XP_001564009.1">
    <property type="nucleotide sequence ID" value="XM_001563959.1"/>
</dbReference>
<dbReference type="SMART" id="SM00451">
    <property type="entry name" value="ZnF_U1"/>
    <property type="match status" value="1"/>
</dbReference>